<accession>A0A226E3N2</accession>
<evidence type="ECO:0000313" key="2">
    <source>
        <dbReference type="EMBL" id="OXA51577.1"/>
    </source>
</evidence>
<feature type="compositionally biased region" description="Basic and acidic residues" evidence="1">
    <location>
        <begin position="53"/>
        <end position="74"/>
    </location>
</feature>
<gene>
    <name evidence="2" type="ORF">Fcan01_12956</name>
</gene>
<feature type="region of interest" description="Disordered" evidence="1">
    <location>
        <begin position="1"/>
        <end position="31"/>
    </location>
</feature>
<dbReference type="Proteomes" id="UP000198287">
    <property type="component" value="Unassembled WGS sequence"/>
</dbReference>
<comment type="caution">
    <text evidence="2">The sequence shown here is derived from an EMBL/GenBank/DDBJ whole genome shotgun (WGS) entry which is preliminary data.</text>
</comment>
<protein>
    <submittedName>
        <fullName evidence="2">Uncharacterized protein</fullName>
    </submittedName>
</protein>
<organism evidence="2 3">
    <name type="scientific">Folsomia candida</name>
    <name type="common">Springtail</name>
    <dbReference type="NCBI Taxonomy" id="158441"/>
    <lineage>
        <taxon>Eukaryota</taxon>
        <taxon>Metazoa</taxon>
        <taxon>Ecdysozoa</taxon>
        <taxon>Arthropoda</taxon>
        <taxon>Hexapoda</taxon>
        <taxon>Collembola</taxon>
        <taxon>Entomobryomorpha</taxon>
        <taxon>Isotomoidea</taxon>
        <taxon>Isotomidae</taxon>
        <taxon>Proisotominae</taxon>
        <taxon>Folsomia</taxon>
    </lineage>
</organism>
<proteinExistence type="predicted"/>
<evidence type="ECO:0000313" key="3">
    <source>
        <dbReference type="Proteomes" id="UP000198287"/>
    </source>
</evidence>
<sequence>MNGGNKKTDKPSDKGKEKEKPKPRPGSWEEWKAGWGKFTMSKKDYNEWLTGKKNQDKLDEDEAKKSADDETDKPVEKQYCLTCGTGVLKNNGLQCRNPYCVAKTLNF</sequence>
<dbReference type="EMBL" id="LNIX01000007">
    <property type="protein sequence ID" value="OXA51577.1"/>
    <property type="molecule type" value="Genomic_DNA"/>
</dbReference>
<reference evidence="2 3" key="1">
    <citation type="submission" date="2015-12" db="EMBL/GenBank/DDBJ databases">
        <title>The genome of Folsomia candida.</title>
        <authorList>
            <person name="Faddeeva A."/>
            <person name="Derks M.F."/>
            <person name="Anvar Y."/>
            <person name="Smit S."/>
            <person name="Van Straalen N."/>
            <person name="Roelofs D."/>
        </authorList>
    </citation>
    <scope>NUCLEOTIDE SEQUENCE [LARGE SCALE GENOMIC DNA]</scope>
    <source>
        <strain evidence="2 3">VU population</strain>
        <tissue evidence="2">Whole body</tissue>
    </source>
</reference>
<keyword evidence="3" id="KW-1185">Reference proteome</keyword>
<evidence type="ECO:0000256" key="1">
    <source>
        <dbReference type="SAM" id="MobiDB-lite"/>
    </source>
</evidence>
<feature type="region of interest" description="Disordered" evidence="1">
    <location>
        <begin position="49"/>
        <end position="74"/>
    </location>
</feature>
<name>A0A226E3N2_FOLCA</name>
<dbReference type="AlphaFoldDB" id="A0A226E3N2"/>